<evidence type="ECO:0008006" key="4">
    <source>
        <dbReference type="Google" id="ProtNLM"/>
    </source>
</evidence>
<dbReference type="EMBL" id="NEXV01000614">
    <property type="protein sequence ID" value="PIG80337.1"/>
    <property type="molecule type" value="Genomic_DNA"/>
</dbReference>
<gene>
    <name evidence="2" type="ORF">AARAC_004788</name>
</gene>
<protein>
    <recommendedName>
        <fullName evidence="4">Secreted protein</fullName>
    </recommendedName>
</protein>
<evidence type="ECO:0000256" key="1">
    <source>
        <dbReference type="SAM" id="SignalP"/>
    </source>
</evidence>
<accession>A0A2G7FI80</accession>
<evidence type="ECO:0000313" key="2">
    <source>
        <dbReference type="EMBL" id="PIG80337.1"/>
    </source>
</evidence>
<reference evidence="2 3" key="1">
    <citation type="submission" date="2017-05" db="EMBL/GenBank/DDBJ databases">
        <title>Genome sequence for an aflatoxigenic pathogen of Argentinian peanut, Aspergillus arachidicola.</title>
        <authorList>
            <person name="Moore G."/>
            <person name="Beltz S.B."/>
            <person name="Mack B.M."/>
        </authorList>
    </citation>
    <scope>NUCLEOTIDE SEQUENCE [LARGE SCALE GENOMIC DNA]</scope>
    <source>
        <strain evidence="2 3">CBS 117610</strain>
    </source>
</reference>
<keyword evidence="3" id="KW-1185">Reference proteome</keyword>
<dbReference type="STRING" id="656916.A0A2G7FI80"/>
<feature type="chain" id="PRO_5013566798" description="Secreted protein" evidence="1">
    <location>
        <begin position="30"/>
        <end position="397"/>
    </location>
</feature>
<keyword evidence="1" id="KW-0732">Signal</keyword>
<organism evidence="2 3">
    <name type="scientific">Aspergillus arachidicola</name>
    <dbReference type="NCBI Taxonomy" id="656916"/>
    <lineage>
        <taxon>Eukaryota</taxon>
        <taxon>Fungi</taxon>
        <taxon>Dikarya</taxon>
        <taxon>Ascomycota</taxon>
        <taxon>Pezizomycotina</taxon>
        <taxon>Eurotiomycetes</taxon>
        <taxon>Eurotiomycetidae</taxon>
        <taxon>Eurotiales</taxon>
        <taxon>Aspergillaceae</taxon>
        <taxon>Aspergillus</taxon>
        <taxon>Aspergillus subgen. Circumdati</taxon>
    </lineage>
</organism>
<comment type="caution">
    <text evidence="2">The sequence shown here is derived from an EMBL/GenBank/DDBJ whole genome shotgun (WGS) entry which is preliminary data.</text>
</comment>
<sequence length="397" mass="44546">MILAPTKHYISQIWLLCTIVILLPNLATSAHDQEVLHPKSHTESFQQIISGIYGTESCSGPEIRIDDLDGNSHWKWDTTTGLHNVPDQIKKCIQKGKSATEVKRAANGDKVVAIIGYSALMINHTPHNNATDKLVTFGVCLDDDLPQAHTVEMLPGNLFAIATTSDDEHAGFWVYDSSDMSHQTPKQKITGVKDIHGLLWDDKEKVLWAAGNTAHGSGAVPSYASIVRYKYDEANNKLIMKAHYNYTMSCATKLSSEWGSEDTFFRYWDRPHDLVPIPNTRSLLFPMDRDIHTVNILNGEFNNYGEEIQKQYLNGFEELSNRTGDNGEYLPRSDIKSISLNPGNSTLYTQAKWRDGNAIPHQVNLLSPTGKYSSLYKGCNIYRSRWFADITGWPTAP</sequence>
<name>A0A2G7FI80_9EURO</name>
<dbReference type="AlphaFoldDB" id="A0A2G7FI80"/>
<evidence type="ECO:0000313" key="3">
    <source>
        <dbReference type="Proteomes" id="UP000231358"/>
    </source>
</evidence>
<proteinExistence type="predicted"/>
<dbReference type="Proteomes" id="UP000231358">
    <property type="component" value="Unassembled WGS sequence"/>
</dbReference>
<feature type="signal peptide" evidence="1">
    <location>
        <begin position="1"/>
        <end position="29"/>
    </location>
</feature>